<dbReference type="GO" id="GO:0008652">
    <property type="term" value="P:amino acid biosynthetic process"/>
    <property type="evidence" value="ECO:0007669"/>
    <property type="project" value="UniProtKB-KW"/>
</dbReference>
<evidence type="ECO:0000256" key="2">
    <source>
        <dbReference type="ARBA" id="ARBA00022605"/>
    </source>
</evidence>
<comment type="cofactor">
    <cofactor evidence="7">
        <name>Mg(2+)</name>
        <dbReference type="ChEBI" id="CHEBI:18420"/>
    </cofactor>
    <text evidence="7">Binds 1 Mg(2+) ion per subunit.</text>
</comment>
<accession>A0A1D9P3G3</accession>
<keyword evidence="7" id="KW-0460">Magnesium</keyword>
<name>A0A1D9P3G3_9FIRM</name>
<keyword evidence="7 11" id="KW-0418">Kinase</keyword>
<feature type="binding site" evidence="8">
    <location>
        <begin position="157"/>
        <end position="162"/>
    </location>
    <ligand>
        <name>NADP(+)</name>
        <dbReference type="ChEBI" id="CHEBI:58349"/>
    </ligand>
</feature>
<evidence type="ECO:0000256" key="1">
    <source>
        <dbReference type="ARBA" id="ARBA00004871"/>
    </source>
</evidence>
<dbReference type="GO" id="GO:0004764">
    <property type="term" value="F:shikimate 3-dehydrogenase (NADP+) activity"/>
    <property type="evidence" value="ECO:0007669"/>
    <property type="project" value="UniProtKB-UniRule"/>
</dbReference>
<feature type="binding site" evidence="8">
    <location>
        <position position="254"/>
    </location>
    <ligand>
        <name>NADP(+)</name>
        <dbReference type="ChEBI" id="CHEBI:58349"/>
    </ligand>
</feature>
<keyword evidence="7" id="KW-0547">Nucleotide-binding</keyword>
<dbReference type="GO" id="GO:0009423">
    <property type="term" value="P:chorismate biosynthetic process"/>
    <property type="evidence" value="ECO:0007669"/>
    <property type="project" value="UniProtKB-UniRule"/>
</dbReference>
<dbReference type="HAMAP" id="MF_00222">
    <property type="entry name" value="Shikimate_DH_AroE"/>
    <property type="match status" value="1"/>
</dbReference>
<gene>
    <name evidence="8" type="primary">aroE</name>
    <name evidence="7" type="synonym">aroK</name>
    <name evidence="11" type="ORF">bhn_I1702</name>
</gene>
<dbReference type="InterPro" id="IPR036291">
    <property type="entry name" value="NAD(P)-bd_dom_sf"/>
</dbReference>
<comment type="catalytic activity">
    <reaction evidence="6 8">
        <text>shikimate + NADP(+) = 3-dehydroshikimate + NADPH + H(+)</text>
        <dbReference type="Rhea" id="RHEA:17737"/>
        <dbReference type="ChEBI" id="CHEBI:15378"/>
        <dbReference type="ChEBI" id="CHEBI:16630"/>
        <dbReference type="ChEBI" id="CHEBI:36208"/>
        <dbReference type="ChEBI" id="CHEBI:57783"/>
        <dbReference type="ChEBI" id="CHEBI:58349"/>
        <dbReference type="EC" id="1.1.1.25"/>
    </reaction>
</comment>
<comment type="similarity">
    <text evidence="8">Belongs to the shikimate dehydrogenase family.</text>
</comment>
<keyword evidence="7" id="KW-0479">Metal-binding</keyword>
<dbReference type="CDD" id="cd00464">
    <property type="entry name" value="SK"/>
    <property type="match status" value="1"/>
</dbReference>
<dbReference type="InterPro" id="IPR013708">
    <property type="entry name" value="Shikimate_DH-bd_N"/>
</dbReference>
<feature type="binding site" evidence="8">
    <location>
        <position position="93"/>
    </location>
    <ligand>
        <name>shikimate</name>
        <dbReference type="ChEBI" id="CHEBI:36208"/>
    </ligand>
</feature>
<dbReference type="Gene3D" id="3.40.50.300">
    <property type="entry name" value="P-loop containing nucleotide triphosphate hydrolases"/>
    <property type="match status" value="1"/>
</dbReference>
<feature type="binding site" evidence="7">
    <location>
        <position position="310"/>
    </location>
    <ligand>
        <name>Mg(2+)</name>
        <dbReference type="ChEBI" id="CHEBI:18420"/>
    </ligand>
</feature>
<evidence type="ECO:0000256" key="7">
    <source>
        <dbReference type="HAMAP-Rule" id="MF_00109"/>
    </source>
</evidence>
<protein>
    <recommendedName>
        <fullName evidence="7 8">Multifunctional fusion protein</fullName>
    </recommendedName>
    <domain>
        <recommendedName>
            <fullName evidence="7">Shikimate kinase</fullName>
            <shortName evidence="7">SK</shortName>
            <ecNumber evidence="7">2.7.1.71</ecNumber>
        </recommendedName>
    </domain>
    <domain>
        <recommendedName>
            <fullName evidence="8">Shikimate dehydrogenase (NADP(+))</fullName>
            <shortName evidence="8">SDH</shortName>
            <ecNumber evidence="8">1.1.1.25</ecNumber>
        </recommendedName>
    </domain>
</protein>
<dbReference type="InterPro" id="IPR046346">
    <property type="entry name" value="Aminoacid_DH-like_N_sf"/>
</dbReference>
<organism evidence="11 12">
    <name type="scientific">Butyrivibrio hungatei</name>
    <dbReference type="NCBI Taxonomy" id="185008"/>
    <lineage>
        <taxon>Bacteria</taxon>
        <taxon>Bacillati</taxon>
        <taxon>Bacillota</taxon>
        <taxon>Clostridia</taxon>
        <taxon>Lachnospirales</taxon>
        <taxon>Lachnospiraceae</taxon>
        <taxon>Butyrivibrio</taxon>
    </lineage>
</organism>
<feature type="binding site" evidence="7">
    <location>
        <position position="328"/>
    </location>
    <ligand>
        <name>substrate</name>
    </ligand>
</feature>
<dbReference type="Gene3D" id="3.40.50.10860">
    <property type="entry name" value="Leucine Dehydrogenase, chain A, domain 1"/>
    <property type="match status" value="1"/>
</dbReference>
<dbReference type="InterPro" id="IPR031322">
    <property type="entry name" value="Shikimate/glucono_kinase"/>
</dbReference>
<keyword evidence="12" id="KW-1185">Reference proteome</keyword>
<feature type="binding site" evidence="8">
    <location>
        <position position="261"/>
    </location>
    <ligand>
        <name>shikimate</name>
        <dbReference type="ChEBI" id="CHEBI:36208"/>
    </ligand>
</feature>
<sequence>MNYTDGHTRICGLIGNPVKHTLSPLIHNSLSDMFGINMVYVPFEVNENDVKAAVKGALALDIKGLNVTVPYKSEVIPYLDDIDPLAKSIGAVNTLVRTANGGFKGYNTDVTGLYHAMQDEGIDLEGEVVVILGAGGVARPTAFLCADKGAKKVYILNRTFEKAECVADEVNTALGTDVVIPMKLEDYKRVLMAHDKFIALQCTSVGLFPDVNSAVIEDKEFYEHISCALDEVYRPLETKFMKLAKEAGARTFSGLKMLLYQGIDAYELWHADDGIKVTKEQADVVYRSLMLDVVGASNIILEGFMGSGKSAVSALLADELSMELVDTDEIIEETEGSTINEIFEKEGEKAFRDMETDLLEAITGDHWREFVISLGGGMPVREENRRLLRKAGKIVFLKASPETIYERVKGDDKRPLLRCEDPLSKIKELMASRMEAYEDAADIVVDTDNKTVQEVVNEIVDKLGIR</sequence>
<dbReference type="RefSeq" id="WP_071176400.1">
    <property type="nucleotide sequence ID" value="NZ_CP017831.1"/>
</dbReference>
<dbReference type="InterPro" id="IPR011342">
    <property type="entry name" value="Shikimate_DH"/>
</dbReference>
<evidence type="ECO:0000313" key="11">
    <source>
        <dbReference type="EMBL" id="AOZ96735.1"/>
    </source>
</evidence>
<feature type="active site" description="Proton acceptor" evidence="8">
    <location>
        <position position="72"/>
    </location>
</feature>
<dbReference type="Gene3D" id="3.40.50.720">
    <property type="entry name" value="NAD(P)-binding Rossmann-like Domain"/>
    <property type="match status" value="1"/>
</dbReference>
<feature type="binding site" evidence="7">
    <location>
        <begin position="306"/>
        <end position="311"/>
    </location>
    <ligand>
        <name>ATP</name>
        <dbReference type="ChEBI" id="CHEBI:30616"/>
    </ligand>
</feature>
<feature type="binding site" evidence="7">
    <location>
        <position position="352"/>
    </location>
    <ligand>
        <name>substrate</name>
    </ligand>
</feature>
<dbReference type="Pfam" id="PF01202">
    <property type="entry name" value="SKI"/>
    <property type="match status" value="1"/>
</dbReference>
<dbReference type="Pfam" id="PF08501">
    <property type="entry name" value="Shikimate_dh_N"/>
    <property type="match status" value="1"/>
</dbReference>
<comment type="function">
    <text evidence="8">Involved in the biosynthesis of the chorismate, which leads to the biosynthesis of aromatic amino acids. Catalyzes the reversible NADPH linked reduction of 3-dehydroshikimate (DHSA) to yield shikimate (SA).</text>
</comment>
<keyword evidence="7" id="KW-0963">Cytoplasm</keyword>
<keyword evidence="4 8" id="KW-0560">Oxidoreductase</keyword>
<dbReference type="PRINTS" id="PR01100">
    <property type="entry name" value="SHIKIMTKNASE"/>
</dbReference>
<dbReference type="PANTHER" id="PTHR21089">
    <property type="entry name" value="SHIKIMATE DEHYDROGENASE"/>
    <property type="match status" value="1"/>
</dbReference>
<feature type="binding site" evidence="8">
    <location>
        <begin position="21"/>
        <end position="23"/>
    </location>
    <ligand>
        <name>shikimate</name>
        <dbReference type="ChEBI" id="CHEBI:36208"/>
    </ligand>
</feature>
<comment type="subcellular location">
    <subcellularLocation>
        <location evidence="7">Cytoplasm</location>
    </subcellularLocation>
</comment>
<feature type="binding site" evidence="7">
    <location>
        <position position="433"/>
    </location>
    <ligand>
        <name>substrate</name>
    </ligand>
</feature>
<keyword evidence="7" id="KW-0067">ATP-binding</keyword>
<evidence type="ECO:0000256" key="5">
    <source>
        <dbReference type="ARBA" id="ARBA00023141"/>
    </source>
</evidence>
<evidence type="ECO:0000259" key="9">
    <source>
        <dbReference type="Pfam" id="PF01488"/>
    </source>
</evidence>
<dbReference type="UniPathway" id="UPA00053">
    <property type="reaction ID" value="UER00087"/>
</dbReference>
<evidence type="ECO:0000256" key="3">
    <source>
        <dbReference type="ARBA" id="ARBA00022857"/>
    </source>
</evidence>
<reference evidence="12" key="1">
    <citation type="submission" date="2016-10" db="EMBL/GenBank/DDBJ databases">
        <title>The complete genome sequence of the rumen bacterium Butyrivibrio hungatei MB2003.</title>
        <authorList>
            <person name="Palevich N."/>
            <person name="Kelly W.J."/>
            <person name="Leahy S.C."/>
            <person name="Altermann E."/>
            <person name="Rakonjac J."/>
            <person name="Attwood G.T."/>
        </authorList>
    </citation>
    <scope>NUCLEOTIDE SEQUENCE [LARGE SCALE GENOMIC DNA]</scope>
    <source>
        <strain evidence="12">MB2003</strain>
    </source>
</reference>
<dbReference type="EC" id="2.7.1.71" evidence="7"/>
<proteinExistence type="inferred from homology"/>
<evidence type="ECO:0000256" key="4">
    <source>
        <dbReference type="ARBA" id="ARBA00023002"/>
    </source>
</evidence>
<feature type="binding site" evidence="8">
    <location>
        <begin position="133"/>
        <end position="137"/>
    </location>
    <ligand>
        <name>NADP(+)</name>
        <dbReference type="ChEBI" id="CHEBI:58349"/>
    </ligand>
</feature>
<evidence type="ECO:0000259" key="10">
    <source>
        <dbReference type="Pfam" id="PF08501"/>
    </source>
</evidence>
<keyword evidence="2 7" id="KW-0028">Amino-acid biosynthesis</keyword>
<dbReference type="PANTHER" id="PTHR21089:SF1">
    <property type="entry name" value="BIFUNCTIONAL 3-DEHYDROQUINATE DEHYDRATASE_SHIKIMATE DEHYDROGENASE, CHLOROPLASTIC"/>
    <property type="match status" value="1"/>
</dbReference>
<keyword evidence="5 7" id="KW-0057">Aromatic amino acid biosynthesis</keyword>
<dbReference type="Proteomes" id="UP000179284">
    <property type="component" value="Chromosome I"/>
</dbReference>
<comment type="function">
    <text evidence="7">Catalyzes the specific phosphorylation of the 3-hydroxyl group of shikimic acid using ATP as a cosubstrate.</text>
</comment>
<dbReference type="GO" id="GO:0005524">
    <property type="term" value="F:ATP binding"/>
    <property type="evidence" value="ECO:0007669"/>
    <property type="project" value="UniProtKB-UniRule"/>
</dbReference>
<keyword evidence="3 8" id="KW-0521">NADP</keyword>
<dbReference type="InterPro" id="IPR027417">
    <property type="entry name" value="P-loop_NTPase"/>
</dbReference>
<dbReference type="EMBL" id="CP017831">
    <property type="protein sequence ID" value="AOZ96735.1"/>
    <property type="molecule type" value="Genomic_DNA"/>
</dbReference>
<dbReference type="GO" id="GO:0004765">
    <property type="term" value="F:shikimate kinase activity"/>
    <property type="evidence" value="ECO:0007669"/>
    <property type="project" value="UniProtKB-UniRule"/>
</dbReference>
<dbReference type="GO" id="GO:0050661">
    <property type="term" value="F:NADP binding"/>
    <property type="evidence" value="ECO:0007669"/>
    <property type="project" value="InterPro"/>
</dbReference>
<dbReference type="InterPro" id="IPR022893">
    <property type="entry name" value="Shikimate_DH_fam"/>
</dbReference>
<dbReference type="HAMAP" id="MF_00109">
    <property type="entry name" value="Shikimate_kinase"/>
    <property type="match status" value="1"/>
</dbReference>
<feature type="domain" description="Quinate/shikimate 5-dehydrogenase/glutamyl-tRNA reductase" evidence="9">
    <location>
        <begin position="123"/>
        <end position="196"/>
    </location>
</feature>
<feature type="binding site" evidence="7">
    <location>
        <position position="414"/>
    </location>
    <ligand>
        <name>ATP</name>
        <dbReference type="ChEBI" id="CHEBI:30616"/>
    </ligand>
</feature>
<keyword evidence="7" id="KW-0808">Transferase</keyword>
<comment type="catalytic activity">
    <reaction evidence="7">
        <text>shikimate + ATP = 3-phosphoshikimate + ADP + H(+)</text>
        <dbReference type="Rhea" id="RHEA:13121"/>
        <dbReference type="ChEBI" id="CHEBI:15378"/>
        <dbReference type="ChEBI" id="CHEBI:30616"/>
        <dbReference type="ChEBI" id="CHEBI:36208"/>
        <dbReference type="ChEBI" id="CHEBI:145989"/>
        <dbReference type="ChEBI" id="CHEBI:456216"/>
        <dbReference type="EC" id="2.7.1.71"/>
    </reaction>
</comment>
<comment type="pathway">
    <text evidence="1 8">Metabolic intermediate biosynthesis; chorismate biosynthesis; chorismate from D-erythrose 4-phosphate and phosphoenolpyruvate: step 4/7.</text>
</comment>
<comment type="similarity">
    <text evidence="7">Belongs to the shikimate kinase family.</text>
</comment>
<comment type="subunit">
    <text evidence="7">Monomer.</text>
</comment>
<dbReference type="OrthoDB" id="9792692at2"/>
<dbReference type="SUPFAM" id="SSF52540">
    <property type="entry name" value="P-loop containing nucleoside triphosphate hydrolases"/>
    <property type="match status" value="1"/>
</dbReference>
<feature type="binding site" evidence="8">
    <location>
        <position position="233"/>
    </location>
    <ligand>
        <name>shikimate</name>
        <dbReference type="ChEBI" id="CHEBI:36208"/>
    </ligand>
</feature>
<dbReference type="AlphaFoldDB" id="A0A1D9P3G3"/>
<dbReference type="GO" id="GO:0009073">
    <property type="term" value="P:aromatic amino acid family biosynthetic process"/>
    <property type="evidence" value="ECO:0007669"/>
    <property type="project" value="UniProtKB-KW"/>
</dbReference>
<dbReference type="SUPFAM" id="SSF53223">
    <property type="entry name" value="Aminoacid dehydrogenase-like, N-terminal domain"/>
    <property type="match status" value="1"/>
</dbReference>
<dbReference type="SUPFAM" id="SSF51735">
    <property type="entry name" value="NAD(P)-binding Rossmann-fold domains"/>
    <property type="match status" value="1"/>
</dbReference>
<comment type="pathway">
    <text evidence="7">Metabolic intermediate biosynthesis; chorismate biosynthesis; chorismate from D-erythrose 4-phosphate and phosphoenolpyruvate: step 5/7.</text>
</comment>
<dbReference type="InterPro" id="IPR000623">
    <property type="entry name" value="Shikimate_kinase/TSH1"/>
</dbReference>
<evidence type="ECO:0000256" key="8">
    <source>
        <dbReference type="HAMAP-Rule" id="MF_00222"/>
    </source>
</evidence>
<comment type="caution">
    <text evidence="7">Lacks conserved residue(s) required for the propagation of feature annotation.</text>
</comment>
<feature type="binding site" evidence="8">
    <location>
        <position position="109"/>
    </location>
    <ligand>
        <name>shikimate</name>
        <dbReference type="ChEBI" id="CHEBI:36208"/>
    </ligand>
</feature>
<dbReference type="KEGG" id="bhu:bhn_I1702"/>
<feature type="binding site" evidence="8">
    <location>
        <position position="68"/>
    </location>
    <ligand>
        <name>shikimate</name>
        <dbReference type="ChEBI" id="CHEBI:36208"/>
    </ligand>
</feature>
<dbReference type="Pfam" id="PF01488">
    <property type="entry name" value="Shikimate_DH"/>
    <property type="match status" value="1"/>
</dbReference>
<evidence type="ECO:0000256" key="6">
    <source>
        <dbReference type="ARBA" id="ARBA00049442"/>
    </source>
</evidence>
<feature type="binding site" evidence="7">
    <location>
        <position position="376"/>
    </location>
    <ligand>
        <name>substrate</name>
    </ligand>
</feature>
<dbReference type="InterPro" id="IPR006151">
    <property type="entry name" value="Shikm_DH/Glu-tRNA_Rdtase"/>
</dbReference>
<dbReference type="GO" id="GO:0019632">
    <property type="term" value="P:shikimate metabolic process"/>
    <property type="evidence" value="ECO:0007669"/>
    <property type="project" value="InterPro"/>
</dbReference>
<dbReference type="GO" id="GO:0005737">
    <property type="term" value="C:cytoplasm"/>
    <property type="evidence" value="ECO:0007669"/>
    <property type="project" value="UniProtKB-SubCell"/>
</dbReference>
<feature type="domain" description="Shikimate dehydrogenase substrate binding N-terminal" evidence="10">
    <location>
        <begin position="13"/>
        <end position="95"/>
    </location>
</feature>
<comment type="subunit">
    <text evidence="8">Homodimer.</text>
</comment>
<dbReference type="NCBIfam" id="TIGR00507">
    <property type="entry name" value="aroE"/>
    <property type="match status" value="1"/>
</dbReference>
<dbReference type="CDD" id="cd01065">
    <property type="entry name" value="NAD_bind_Shikimate_DH"/>
    <property type="match status" value="1"/>
</dbReference>
<dbReference type="GO" id="GO:0000287">
    <property type="term" value="F:magnesium ion binding"/>
    <property type="evidence" value="ECO:0007669"/>
    <property type="project" value="UniProtKB-UniRule"/>
</dbReference>
<dbReference type="EC" id="1.1.1.25" evidence="8"/>
<evidence type="ECO:0000313" key="12">
    <source>
        <dbReference type="Proteomes" id="UP000179284"/>
    </source>
</evidence>